<sequence>MKVINLQFPNIYQSDQDHQFVLAVGYFDGLHLGHQAVIRRAQQIAEQRSLKLAVLTYRQSPASFYQDDASLKAPILPLPEKLKKFAEMQVDTVFLIDYSLAFGQQPAQTYVDHYLAKMGLAVLVAGFDHTYGSVKEKADMAHLPIYAKKRFEIVSVSEQDDSGGKISSTRIRSLIQSGKVSDANRLLGYDYRTIGRVVLGNQIGRTLGFPTANQQLIEPQLLPKAAVYAVRVKILTGQFAGKMLNGMASIGHNVTFGDNNPMTVEINLFDFYGNIYDETIAVDWIDYVRDQEKFDSVRGLVNKLHEDQSVIKKILAANSPV</sequence>
<dbReference type="PANTHER" id="PTHR22749:SF6">
    <property type="entry name" value="RIBOFLAVIN KINASE"/>
    <property type="match status" value="1"/>
</dbReference>
<evidence type="ECO:0000256" key="12">
    <source>
        <dbReference type="ARBA" id="ARBA00047880"/>
    </source>
</evidence>
<dbReference type="InterPro" id="IPR004821">
    <property type="entry name" value="Cyt_trans-like"/>
</dbReference>
<evidence type="ECO:0000256" key="6">
    <source>
        <dbReference type="ARBA" id="ARBA00022695"/>
    </source>
</evidence>
<keyword evidence="5 14" id="KW-0808">Transferase</keyword>
<dbReference type="Gene3D" id="2.40.30.30">
    <property type="entry name" value="Riboflavin kinase-like"/>
    <property type="match status" value="1"/>
</dbReference>
<dbReference type="Gene3D" id="3.40.50.620">
    <property type="entry name" value="HUPs"/>
    <property type="match status" value="1"/>
</dbReference>
<dbReference type="GO" id="GO:0009398">
    <property type="term" value="P:FMN biosynthetic process"/>
    <property type="evidence" value="ECO:0007669"/>
    <property type="project" value="UniProtKB-UniRule"/>
</dbReference>
<evidence type="ECO:0000256" key="2">
    <source>
        <dbReference type="ARBA" id="ARBA00005201"/>
    </source>
</evidence>
<dbReference type="HOGENOM" id="CLU_048437_0_2_9"/>
<dbReference type="InterPro" id="IPR015864">
    <property type="entry name" value="FAD_synthase"/>
</dbReference>
<keyword evidence="4 14" id="KW-0288">FMN</keyword>
<dbReference type="InterPro" id="IPR023465">
    <property type="entry name" value="Riboflavin_kinase_dom_sf"/>
</dbReference>
<dbReference type="InterPro" id="IPR015865">
    <property type="entry name" value="Riboflavin_kinase_bac/euk"/>
</dbReference>
<dbReference type="RefSeq" id="WP_007746016.1">
    <property type="nucleotide sequence ID" value="NZ_CM001398.1"/>
</dbReference>
<dbReference type="GO" id="GO:0006747">
    <property type="term" value="P:FAD biosynthetic process"/>
    <property type="evidence" value="ECO:0007669"/>
    <property type="project" value="UniProtKB-UniRule"/>
</dbReference>
<comment type="similarity">
    <text evidence="14">Belongs to the ribF family.</text>
</comment>
<comment type="catalytic activity">
    <reaction evidence="13 14">
        <text>FMN + ATP + H(+) = FAD + diphosphate</text>
        <dbReference type="Rhea" id="RHEA:17237"/>
        <dbReference type="ChEBI" id="CHEBI:15378"/>
        <dbReference type="ChEBI" id="CHEBI:30616"/>
        <dbReference type="ChEBI" id="CHEBI:33019"/>
        <dbReference type="ChEBI" id="CHEBI:57692"/>
        <dbReference type="ChEBI" id="CHEBI:58210"/>
        <dbReference type="EC" id="2.7.7.2"/>
    </reaction>
</comment>
<evidence type="ECO:0000256" key="10">
    <source>
        <dbReference type="ARBA" id="ARBA00022840"/>
    </source>
</evidence>
<organism evidence="16 17">
    <name type="scientific">Oenococcus kitaharae DSM 17330</name>
    <dbReference type="NCBI Taxonomy" id="1045004"/>
    <lineage>
        <taxon>Bacteria</taxon>
        <taxon>Bacillati</taxon>
        <taxon>Bacillota</taxon>
        <taxon>Bacilli</taxon>
        <taxon>Lactobacillales</taxon>
        <taxon>Lactobacillaceae</taxon>
        <taxon>Oenococcus</taxon>
    </lineage>
</organism>
<keyword evidence="9 14" id="KW-0274">FAD</keyword>
<dbReference type="eggNOG" id="COG0196">
    <property type="taxonomic scope" value="Bacteria"/>
</dbReference>
<dbReference type="EMBL" id="AFVZ01000001">
    <property type="protein sequence ID" value="EHN59224.1"/>
    <property type="molecule type" value="Genomic_DNA"/>
</dbReference>
<evidence type="ECO:0000256" key="11">
    <source>
        <dbReference type="ARBA" id="ARBA00023268"/>
    </source>
</evidence>
<dbReference type="SUPFAM" id="SSF52374">
    <property type="entry name" value="Nucleotidylyl transferase"/>
    <property type="match status" value="1"/>
</dbReference>
<dbReference type="OrthoDB" id="9803667at2"/>
<dbReference type="SMART" id="SM00904">
    <property type="entry name" value="Flavokinase"/>
    <property type="match status" value="1"/>
</dbReference>
<dbReference type="GO" id="GO:0008531">
    <property type="term" value="F:riboflavin kinase activity"/>
    <property type="evidence" value="ECO:0007669"/>
    <property type="project" value="UniProtKB-UniRule"/>
</dbReference>
<evidence type="ECO:0000256" key="1">
    <source>
        <dbReference type="ARBA" id="ARBA00004726"/>
    </source>
</evidence>
<dbReference type="AlphaFoldDB" id="G9WIA2"/>
<comment type="pathway">
    <text evidence="2 14">Cofactor biosynthesis; FMN biosynthesis; FMN from riboflavin (ATP route): step 1/1.</text>
</comment>
<gene>
    <name evidence="16" type="ORF">OKIT_1125</name>
</gene>
<evidence type="ECO:0000256" key="5">
    <source>
        <dbReference type="ARBA" id="ARBA00022679"/>
    </source>
</evidence>
<evidence type="ECO:0000256" key="14">
    <source>
        <dbReference type="PIRNR" id="PIRNR004491"/>
    </source>
</evidence>
<keyword evidence="3 14" id="KW-0285">Flavoprotein</keyword>
<dbReference type="NCBIfam" id="TIGR00125">
    <property type="entry name" value="cyt_tran_rel"/>
    <property type="match status" value="1"/>
</dbReference>
<dbReference type="Proteomes" id="UP000004959">
    <property type="component" value="Chromosome"/>
</dbReference>
<proteinExistence type="inferred from homology"/>
<keyword evidence="10 14" id="KW-0067">ATP-binding</keyword>
<evidence type="ECO:0000256" key="13">
    <source>
        <dbReference type="ARBA" id="ARBA00049494"/>
    </source>
</evidence>
<keyword evidence="6 14" id="KW-0548">Nucleotidyltransferase</keyword>
<comment type="catalytic activity">
    <reaction evidence="12 14">
        <text>riboflavin + ATP = FMN + ADP + H(+)</text>
        <dbReference type="Rhea" id="RHEA:14357"/>
        <dbReference type="ChEBI" id="CHEBI:15378"/>
        <dbReference type="ChEBI" id="CHEBI:30616"/>
        <dbReference type="ChEBI" id="CHEBI:57986"/>
        <dbReference type="ChEBI" id="CHEBI:58210"/>
        <dbReference type="ChEBI" id="CHEBI:456216"/>
        <dbReference type="EC" id="2.7.1.26"/>
    </reaction>
</comment>
<dbReference type="GO" id="GO:0005524">
    <property type="term" value="F:ATP binding"/>
    <property type="evidence" value="ECO:0007669"/>
    <property type="project" value="UniProtKB-UniRule"/>
</dbReference>
<dbReference type="Pfam" id="PF06574">
    <property type="entry name" value="FAD_syn"/>
    <property type="match status" value="1"/>
</dbReference>
<dbReference type="GO" id="GO:0009231">
    <property type="term" value="P:riboflavin biosynthetic process"/>
    <property type="evidence" value="ECO:0007669"/>
    <property type="project" value="InterPro"/>
</dbReference>
<evidence type="ECO:0000313" key="16">
    <source>
        <dbReference type="EMBL" id="EHN59224.1"/>
    </source>
</evidence>
<dbReference type="NCBIfam" id="TIGR00083">
    <property type="entry name" value="ribF"/>
    <property type="match status" value="1"/>
</dbReference>
<dbReference type="InterPro" id="IPR023468">
    <property type="entry name" value="Riboflavin_kinase"/>
</dbReference>
<name>G9WIA2_9LACO</name>
<reference evidence="16 17" key="1">
    <citation type="journal article" date="2012" name="PLoS ONE">
        <title>Functional divergence in the genus oenococcus as predicted by genome sequencing of the newly-described species, Oenococcus kitaharae.</title>
        <authorList>
            <person name="Borneman A.R."/>
            <person name="McCarthy J.M."/>
            <person name="Chambers P.J."/>
            <person name="Bartowsky E.J."/>
        </authorList>
    </citation>
    <scope>NUCLEOTIDE SEQUENCE [LARGE SCALE GENOMIC DNA]</scope>
    <source>
        <strain evidence="17">DSM17330</strain>
    </source>
</reference>
<dbReference type="EC" id="2.7.7.2" evidence="14"/>
<keyword evidence="8 14" id="KW-0418">Kinase</keyword>
<evidence type="ECO:0000256" key="4">
    <source>
        <dbReference type="ARBA" id="ARBA00022643"/>
    </source>
</evidence>
<comment type="caution">
    <text evidence="16">The sequence shown here is derived from an EMBL/GenBank/DDBJ whole genome shotgun (WGS) entry which is preliminary data.</text>
</comment>
<dbReference type="PIRSF" id="PIRSF004491">
    <property type="entry name" value="FAD_Synth"/>
    <property type="match status" value="1"/>
</dbReference>
<dbReference type="InterPro" id="IPR014729">
    <property type="entry name" value="Rossmann-like_a/b/a_fold"/>
</dbReference>
<dbReference type="GO" id="GO:0003919">
    <property type="term" value="F:FMN adenylyltransferase activity"/>
    <property type="evidence" value="ECO:0007669"/>
    <property type="project" value="UniProtKB-UniRule"/>
</dbReference>
<dbReference type="InterPro" id="IPR002606">
    <property type="entry name" value="Riboflavin_kinase_bac"/>
</dbReference>
<dbReference type="UniPathway" id="UPA00277">
    <property type="reaction ID" value="UER00407"/>
</dbReference>
<dbReference type="UniPathway" id="UPA00276">
    <property type="reaction ID" value="UER00406"/>
</dbReference>
<protein>
    <recommendedName>
        <fullName evidence="14">Riboflavin biosynthesis protein</fullName>
    </recommendedName>
    <domain>
        <recommendedName>
            <fullName evidence="14">Riboflavin kinase</fullName>
            <ecNumber evidence="14">2.7.1.26</ecNumber>
        </recommendedName>
        <alternativeName>
            <fullName evidence="14">Flavokinase</fullName>
        </alternativeName>
    </domain>
    <domain>
        <recommendedName>
            <fullName evidence="14">FMN adenylyltransferase</fullName>
            <ecNumber evidence="14">2.7.7.2</ecNumber>
        </recommendedName>
        <alternativeName>
            <fullName evidence="14">FAD pyrophosphorylase</fullName>
        </alternativeName>
        <alternativeName>
            <fullName evidence="14">FAD synthase</fullName>
        </alternativeName>
    </domain>
</protein>
<evidence type="ECO:0000256" key="9">
    <source>
        <dbReference type="ARBA" id="ARBA00022827"/>
    </source>
</evidence>
<dbReference type="STRING" id="336988.NT96_07710"/>
<dbReference type="PANTHER" id="PTHR22749">
    <property type="entry name" value="RIBOFLAVIN KINASE/FMN ADENYLYLTRANSFERASE"/>
    <property type="match status" value="1"/>
</dbReference>
<keyword evidence="11" id="KW-0511">Multifunctional enzyme</keyword>
<feature type="domain" description="Riboflavin kinase" evidence="15">
    <location>
        <begin position="186"/>
        <end position="316"/>
    </location>
</feature>
<dbReference type="PATRIC" id="fig|1045004.4.peg.1122"/>
<evidence type="ECO:0000256" key="8">
    <source>
        <dbReference type="ARBA" id="ARBA00022777"/>
    </source>
</evidence>
<evidence type="ECO:0000256" key="7">
    <source>
        <dbReference type="ARBA" id="ARBA00022741"/>
    </source>
</evidence>
<dbReference type="SUPFAM" id="SSF82114">
    <property type="entry name" value="Riboflavin kinase-like"/>
    <property type="match status" value="1"/>
</dbReference>
<keyword evidence="7 14" id="KW-0547">Nucleotide-binding</keyword>
<dbReference type="Pfam" id="PF01687">
    <property type="entry name" value="Flavokinase"/>
    <property type="match status" value="1"/>
</dbReference>
<accession>G9WIA2</accession>
<evidence type="ECO:0000256" key="3">
    <source>
        <dbReference type="ARBA" id="ARBA00022630"/>
    </source>
</evidence>
<comment type="pathway">
    <text evidence="1 14">Cofactor biosynthesis; FAD biosynthesis; FAD from FMN: step 1/1.</text>
</comment>
<keyword evidence="17" id="KW-1185">Reference proteome</keyword>
<dbReference type="CDD" id="cd02064">
    <property type="entry name" value="FAD_synthetase_N"/>
    <property type="match status" value="1"/>
</dbReference>
<dbReference type="EC" id="2.7.1.26" evidence="14"/>
<evidence type="ECO:0000313" key="17">
    <source>
        <dbReference type="Proteomes" id="UP000004959"/>
    </source>
</evidence>
<evidence type="ECO:0000259" key="15">
    <source>
        <dbReference type="SMART" id="SM00904"/>
    </source>
</evidence>